<gene>
    <name evidence="1" type="ORF">FHG89_10555</name>
</gene>
<comment type="caution">
    <text evidence="1">The sequence shown here is derived from an EMBL/GenBank/DDBJ whole genome shotgun (WGS) entry which is preliminary data.</text>
</comment>
<evidence type="ECO:0000313" key="1">
    <source>
        <dbReference type="EMBL" id="TNH29848.1"/>
    </source>
</evidence>
<proteinExistence type="predicted"/>
<dbReference type="Proteomes" id="UP000306145">
    <property type="component" value="Unassembled WGS sequence"/>
</dbReference>
<keyword evidence="2" id="KW-1185">Reference proteome</keyword>
<accession>A0A5C4QUU0</accession>
<evidence type="ECO:0000313" key="2">
    <source>
        <dbReference type="Proteomes" id="UP000306145"/>
    </source>
</evidence>
<organism evidence="1 2">
    <name type="scientific">Micromonospora orduensis</name>
    <dbReference type="NCBI Taxonomy" id="1420891"/>
    <lineage>
        <taxon>Bacteria</taxon>
        <taxon>Bacillati</taxon>
        <taxon>Actinomycetota</taxon>
        <taxon>Actinomycetes</taxon>
        <taxon>Micromonosporales</taxon>
        <taxon>Micromonosporaceae</taxon>
        <taxon>Micromonospora</taxon>
    </lineage>
</organism>
<dbReference type="EMBL" id="VDFY01000132">
    <property type="protein sequence ID" value="TNH29848.1"/>
    <property type="molecule type" value="Genomic_DNA"/>
</dbReference>
<sequence>ATPTPTPTPTPSTPATCVTASNYAHVAAGRAYQSGGYAYANGSNQRMGLYNTFYTSALKQTGPNYWVIGC</sequence>
<dbReference type="AlphaFoldDB" id="A0A5C4QUU0"/>
<feature type="non-terminal residue" evidence="1">
    <location>
        <position position="1"/>
    </location>
</feature>
<reference evidence="1 2" key="1">
    <citation type="submission" date="2019-06" db="EMBL/GenBank/DDBJ databases">
        <title>Micromonospora ordensis sp. nov., isolated from deep marine sediment.</title>
        <authorList>
            <person name="Veyisoglu A."/>
            <person name="Carro L."/>
            <person name="Klenk H.-P."/>
            <person name="Sahin N."/>
        </authorList>
    </citation>
    <scope>NUCLEOTIDE SEQUENCE [LARGE SCALE GENOMIC DNA]</scope>
    <source>
        <strain evidence="1 2">S2509</strain>
    </source>
</reference>
<name>A0A5C4QUU0_9ACTN</name>
<protein>
    <submittedName>
        <fullName evidence="1">Feruloyl esterase</fullName>
    </submittedName>
</protein>